<comment type="caution">
    <text evidence="1">The sequence shown here is derived from an EMBL/GenBank/DDBJ whole genome shotgun (WGS) entry which is preliminary data.</text>
</comment>
<gene>
    <name evidence="1" type="ORF">SLEP1_g48315</name>
</gene>
<dbReference type="AlphaFoldDB" id="A0AAV5LVJ9"/>
<accession>A0AAV5LVJ9</accession>
<keyword evidence="2" id="KW-1185">Reference proteome</keyword>
<evidence type="ECO:0000313" key="1">
    <source>
        <dbReference type="EMBL" id="GKV40706.1"/>
    </source>
</evidence>
<dbReference type="Proteomes" id="UP001054252">
    <property type="component" value="Unassembled WGS sequence"/>
</dbReference>
<proteinExistence type="predicted"/>
<protein>
    <submittedName>
        <fullName evidence="1">Uncharacterized protein</fullName>
    </submittedName>
</protein>
<evidence type="ECO:0000313" key="2">
    <source>
        <dbReference type="Proteomes" id="UP001054252"/>
    </source>
</evidence>
<organism evidence="1 2">
    <name type="scientific">Rubroshorea leprosula</name>
    <dbReference type="NCBI Taxonomy" id="152421"/>
    <lineage>
        <taxon>Eukaryota</taxon>
        <taxon>Viridiplantae</taxon>
        <taxon>Streptophyta</taxon>
        <taxon>Embryophyta</taxon>
        <taxon>Tracheophyta</taxon>
        <taxon>Spermatophyta</taxon>
        <taxon>Magnoliopsida</taxon>
        <taxon>eudicotyledons</taxon>
        <taxon>Gunneridae</taxon>
        <taxon>Pentapetalae</taxon>
        <taxon>rosids</taxon>
        <taxon>malvids</taxon>
        <taxon>Malvales</taxon>
        <taxon>Dipterocarpaceae</taxon>
        <taxon>Rubroshorea</taxon>
    </lineage>
</organism>
<sequence>MHLPSLAQNPRKLCLKLTFKLSAGCFYDFFSEAHHLAIKVPSKPPHKSSN</sequence>
<reference evidence="1 2" key="1">
    <citation type="journal article" date="2021" name="Commun. Biol.">
        <title>The genome of Shorea leprosula (Dipterocarpaceae) highlights the ecological relevance of drought in aseasonal tropical rainforests.</title>
        <authorList>
            <person name="Ng K.K.S."/>
            <person name="Kobayashi M.J."/>
            <person name="Fawcett J.A."/>
            <person name="Hatakeyama M."/>
            <person name="Paape T."/>
            <person name="Ng C.H."/>
            <person name="Ang C.C."/>
            <person name="Tnah L.H."/>
            <person name="Lee C.T."/>
            <person name="Nishiyama T."/>
            <person name="Sese J."/>
            <person name="O'Brien M.J."/>
            <person name="Copetti D."/>
            <person name="Mohd Noor M.I."/>
            <person name="Ong R.C."/>
            <person name="Putra M."/>
            <person name="Sireger I.Z."/>
            <person name="Indrioko S."/>
            <person name="Kosugi Y."/>
            <person name="Izuno A."/>
            <person name="Isagi Y."/>
            <person name="Lee S.L."/>
            <person name="Shimizu K.K."/>
        </authorList>
    </citation>
    <scope>NUCLEOTIDE SEQUENCE [LARGE SCALE GENOMIC DNA]</scope>
    <source>
        <strain evidence="1">214</strain>
    </source>
</reference>
<name>A0AAV5LVJ9_9ROSI</name>
<dbReference type="EMBL" id="BPVZ01000143">
    <property type="protein sequence ID" value="GKV40706.1"/>
    <property type="molecule type" value="Genomic_DNA"/>
</dbReference>